<dbReference type="GO" id="GO:0020037">
    <property type="term" value="F:heme binding"/>
    <property type="evidence" value="ECO:0007669"/>
    <property type="project" value="InterPro"/>
</dbReference>
<keyword evidence="9" id="KW-0560">Oxidoreductase</keyword>
<comment type="similarity">
    <text evidence="4">Belongs to the cytochrome P450 family.</text>
</comment>
<keyword evidence="6" id="KW-0479">Metal-binding</keyword>
<evidence type="ECO:0000256" key="5">
    <source>
        <dbReference type="ARBA" id="ARBA00022617"/>
    </source>
</evidence>
<sequence length="345" mass="39385">MIVPSVLAAVAALLAAVWYYFTRNFSYWTDRGIVSCNPFSLTGDGGGGLPFGKPFYELLTPIYQKYKGKERFVGTFQARRPVLVPIDPEVTKAILTKDFSHFHGRGNPTDESDPFSQNLFFLEGARWKNLRMKLSPTFTSGKLKGMFPLMSGITDQLNEAVRDKAAKADNEVEFKELLTRYSTDVIGSVAFGIDCNTVRGESDEFYLMSRELFSRNLLGLFRFFLVSIHPVFVKLLPFRTVFRGMTTFFLCLMKETVEYREKNKVERNDFVQTMMQLRAEDRGRSMLDRASHVEFNNETMAGQAFGFFLAGLDNISNTVSSTALVINFHKGGYRVHKMRAWFSHR</sequence>
<evidence type="ECO:0000256" key="6">
    <source>
        <dbReference type="ARBA" id="ARBA00022723"/>
    </source>
</evidence>
<keyword evidence="13" id="KW-1133">Transmembrane helix</keyword>
<reference evidence="15" key="1">
    <citation type="submission" date="2025-08" db="UniProtKB">
        <authorList>
            <consortium name="RefSeq"/>
        </authorList>
    </citation>
    <scope>IDENTIFICATION</scope>
    <source>
        <tissue evidence="15">Whole organism</tissue>
    </source>
</reference>
<dbReference type="Proteomes" id="UP000504606">
    <property type="component" value="Unplaced"/>
</dbReference>
<name>A0A9C6X2B8_FRAOC</name>
<keyword evidence="12 13" id="KW-0472">Membrane</keyword>
<keyword evidence="5" id="KW-0349">Heme</keyword>
<dbReference type="AlphaFoldDB" id="A0A9C6X2B8"/>
<dbReference type="GeneID" id="113210637"/>
<evidence type="ECO:0000256" key="2">
    <source>
        <dbReference type="ARBA" id="ARBA00004174"/>
    </source>
</evidence>
<dbReference type="PANTHER" id="PTHR24292:SF54">
    <property type="entry name" value="CYP9F3-RELATED"/>
    <property type="match status" value="1"/>
</dbReference>
<gene>
    <name evidence="15" type="primary">LOC113210637</name>
</gene>
<evidence type="ECO:0000256" key="8">
    <source>
        <dbReference type="ARBA" id="ARBA00022848"/>
    </source>
</evidence>
<protein>
    <submittedName>
        <fullName evidence="15">Cytochrome P450 6A1 isoform X1</fullName>
    </submittedName>
</protein>
<evidence type="ECO:0000256" key="13">
    <source>
        <dbReference type="SAM" id="Phobius"/>
    </source>
</evidence>
<evidence type="ECO:0000256" key="12">
    <source>
        <dbReference type="ARBA" id="ARBA00023136"/>
    </source>
</evidence>
<feature type="transmembrane region" description="Helical" evidence="13">
    <location>
        <begin position="217"/>
        <end position="236"/>
    </location>
</feature>
<dbReference type="GO" id="GO:0005506">
    <property type="term" value="F:iron ion binding"/>
    <property type="evidence" value="ECO:0007669"/>
    <property type="project" value="InterPro"/>
</dbReference>
<keyword evidence="8" id="KW-0492">Microsome</keyword>
<evidence type="ECO:0000256" key="1">
    <source>
        <dbReference type="ARBA" id="ARBA00001971"/>
    </source>
</evidence>
<dbReference type="SUPFAM" id="SSF48264">
    <property type="entry name" value="Cytochrome P450"/>
    <property type="match status" value="1"/>
</dbReference>
<dbReference type="InterPro" id="IPR036396">
    <property type="entry name" value="Cyt_P450_sf"/>
</dbReference>
<dbReference type="InterPro" id="IPR001128">
    <property type="entry name" value="Cyt_P450"/>
</dbReference>
<evidence type="ECO:0000256" key="11">
    <source>
        <dbReference type="ARBA" id="ARBA00023033"/>
    </source>
</evidence>
<keyword evidence="10" id="KW-0408">Iron</keyword>
<dbReference type="PRINTS" id="PR00464">
    <property type="entry name" value="EP450II"/>
</dbReference>
<keyword evidence="11" id="KW-0503">Monooxygenase</keyword>
<dbReference type="GO" id="GO:0016705">
    <property type="term" value="F:oxidoreductase activity, acting on paired donors, with incorporation or reduction of molecular oxygen"/>
    <property type="evidence" value="ECO:0007669"/>
    <property type="project" value="InterPro"/>
</dbReference>
<evidence type="ECO:0000256" key="10">
    <source>
        <dbReference type="ARBA" id="ARBA00023004"/>
    </source>
</evidence>
<dbReference type="KEGG" id="foc:113210637"/>
<dbReference type="PANTHER" id="PTHR24292">
    <property type="entry name" value="CYTOCHROME P450"/>
    <property type="match status" value="1"/>
</dbReference>
<dbReference type="Gene3D" id="1.10.630.10">
    <property type="entry name" value="Cytochrome P450"/>
    <property type="match status" value="1"/>
</dbReference>
<dbReference type="InterPro" id="IPR002402">
    <property type="entry name" value="Cyt_P450_E_grp-II"/>
</dbReference>
<accession>A0A9C6X2B8</accession>
<dbReference type="Pfam" id="PF00067">
    <property type="entry name" value="p450"/>
    <property type="match status" value="1"/>
</dbReference>
<evidence type="ECO:0000256" key="3">
    <source>
        <dbReference type="ARBA" id="ARBA00004406"/>
    </source>
</evidence>
<comment type="cofactor">
    <cofactor evidence="1">
        <name>heme</name>
        <dbReference type="ChEBI" id="CHEBI:30413"/>
    </cofactor>
</comment>
<dbReference type="RefSeq" id="XP_052127896.1">
    <property type="nucleotide sequence ID" value="XM_052271936.1"/>
</dbReference>
<dbReference type="GO" id="GO:0004497">
    <property type="term" value="F:monooxygenase activity"/>
    <property type="evidence" value="ECO:0007669"/>
    <property type="project" value="UniProtKB-KW"/>
</dbReference>
<keyword evidence="14" id="KW-1185">Reference proteome</keyword>
<evidence type="ECO:0000256" key="9">
    <source>
        <dbReference type="ARBA" id="ARBA00023002"/>
    </source>
</evidence>
<dbReference type="GO" id="GO:0005789">
    <property type="term" value="C:endoplasmic reticulum membrane"/>
    <property type="evidence" value="ECO:0007669"/>
    <property type="project" value="UniProtKB-SubCell"/>
</dbReference>
<organism evidence="14 15">
    <name type="scientific">Frankliniella occidentalis</name>
    <name type="common">Western flower thrips</name>
    <name type="synonym">Euthrips occidentalis</name>
    <dbReference type="NCBI Taxonomy" id="133901"/>
    <lineage>
        <taxon>Eukaryota</taxon>
        <taxon>Metazoa</taxon>
        <taxon>Ecdysozoa</taxon>
        <taxon>Arthropoda</taxon>
        <taxon>Hexapoda</taxon>
        <taxon>Insecta</taxon>
        <taxon>Pterygota</taxon>
        <taxon>Neoptera</taxon>
        <taxon>Paraneoptera</taxon>
        <taxon>Thysanoptera</taxon>
        <taxon>Terebrantia</taxon>
        <taxon>Thripoidea</taxon>
        <taxon>Thripidae</taxon>
        <taxon>Frankliniella</taxon>
    </lineage>
</organism>
<comment type="subcellular location">
    <subcellularLocation>
        <location evidence="3">Endoplasmic reticulum membrane</location>
        <topology evidence="3">Peripheral membrane protein</topology>
    </subcellularLocation>
    <subcellularLocation>
        <location evidence="2">Microsome membrane</location>
        <topology evidence="2">Peripheral membrane protein</topology>
    </subcellularLocation>
</comment>
<evidence type="ECO:0000313" key="14">
    <source>
        <dbReference type="Proteomes" id="UP000504606"/>
    </source>
</evidence>
<keyword evidence="13" id="KW-0812">Transmembrane</keyword>
<evidence type="ECO:0000256" key="4">
    <source>
        <dbReference type="ARBA" id="ARBA00010617"/>
    </source>
</evidence>
<proteinExistence type="inferred from homology"/>
<dbReference type="InterPro" id="IPR050476">
    <property type="entry name" value="Insect_CytP450_Detox"/>
</dbReference>
<dbReference type="OrthoDB" id="2789670at2759"/>
<evidence type="ECO:0000256" key="7">
    <source>
        <dbReference type="ARBA" id="ARBA00022824"/>
    </source>
</evidence>
<feature type="transmembrane region" description="Helical" evidence="13">
    <location>
        <begin position="6"/>
        <end position="22"/>
    </location>
</feature>
<keyword evidence="7" id="KW-0256">Endoplasmic reticulum</keyword>
<evidence type="ECO:0000313" key="15">
    <source>
        <dbReference type="RefSeq" id="XP_052127896.1"/>
    </source>
</evidence>